<evidence type="ECO:0000256" key="2">
    <source>
        <dbReference type="SAM" id="SignalP"/>
    </source>
</evidence>
<proteinExistence type="predicted"/>
<evidence type="ECO:0000256" key="1">
    <source>
        <dbReference type="SAM" id="Phobius"/>
    </source>
</evidence>
<keyword evidence="2" id="KW-0732">Signal</keyword>
<feature type="transmembrane region" description="Helical" evidence="1">
    <location>
        <begin position="104"/>
        <end position="123"/>
    </location>
</feature>
<reference evidence="3 4" key="1">
    <citation type="submission" date="2018-05" db="EMBL/GenBank/DDBJ databases">
        <title>Genome sequencing and assembly of the regulated plant pathogen Lachnellula willkommii and related sister species for the development of diagnostic species identification markers.</title>
        <authorList>
            <person name="Giroux E."/>
            <person name="Bilodeau G."/>
        </authorList>
    </citation>
    <scope>NUCLEOTIDE SEQUENCE [LARGE SCALE GENOMIC DNA]</scope>
    <source>
        <strain evidence="3 4">CBS 197.66</strain>
    </source>
</reference>
<sequence>MSFVLGAAALSKLVIAHDCQDTEVDYLTETYMAKSDDEIPIGLRWFYCAGLGIALLCMGIISLSHIHKDGPLGQRLRKKHRMANRFCVCAILFCLPTARALNSLHLIAIVTGLVVWVPLLELWGCSCPEESFFGEKRG</sequence>
<keyword evidence="1" id="KW-0472">Membrane</keyword>
<keyword evidence="4" id="KW-1185">Reference proteome</keyword>
<feature type="transmembrane region" description="Helical" evidence="1">
    <location>
        <begin position="40"/>
        <end position="61"/>
    </location>
</feature>
<organism evidence="3 4">
    <name type="scientific">Lachnellula subtilissima</name>
    <dbReference type="NCBI Taxonomy" id="602034"/>
    <lineage>
        <taxon>Eukaryota</taxon>
        <taxon>Fungi</taxon>
        <taxon>Dikarya</taxon>
        <taxon>Ascomycota</taxon>
        <taxon>Pezizomycotina</taxon>
        <taxon>Leotiomycetes</taxon>
        <taxon>Helotiales</taxon>
        <taxon>Lachnaceae</taxon>
        <taxon>Lachnellula</taxon>
    </lineage>
</organism>
<dbReference type="AlphaFoldDB" id="A0A8H8U382"/>
<gene>
    <name evidence="3" type="ORF">LSUB1_G007219</name>
</gene>
<feature type="signal peptide" evidence="2">
    <location>
        <begin position="1"/>
        <end position="16"/>
    </location>
</feature>
<evidence type="ECO:0008006" key="5">
    <source>
        <dbReference type="Google" id="ProtNLM"/>
    </source>
</evidence>
<comment type="caution">
    <text evidence="3">The sequence shown here is derived from an EMBL/GenBank/DDBJ whole genome shotgun (WGS) entry which is preliminary data.</text>
</comment>
<evidence type="ECO:0000313" key="4">
    <source>
        <dbReference type="Proteomes" id="UP000462212"/>
    </source>
</evidence>
<dbReference type="EMBL" id="QGMJ01001088">
    <property type="protein sequence ID" value="TVY32285.1"/>
    <property type="molecule type" value="Genomic_DNA"/>
</dbReference>
<evidence type="ECO:0000313" key="3">
    <source>
        <dbReference type="EMBL" id="TVY32285.1"/>
    </source>
</evidence>
<protein>
    <recommendedName>
        <fullName evidence="5">Transmembrane protein</fullName>
    </recommendedName>
</protein>
<dbReference type="OrthoDB" id="191995at2759"/>
<keyword evidence="1" id="KW-1133">Transmembrane helix</keyword>
<feature type="non-terminal residue" evidence="3">
    <location>
        <position position="138"/>
    </location>
</feature>
<keyword evidence="1" id="KW-0812">Transmembrane</keyword>
<accession>A0A8H8U382</accession>
<feature type="chain" id="PRO_5034005700" description="Transmembrane protein" evidence="2">
    <location>
        <begin position="17"/>
        <end position="138"/>
    </location>
</feature>
<dbReference type="Proteomes" id="UP000462212">
    <property type="component" value="Unassembled WGS sequence"/>
</dbReference>
<name>A0A8H8U382_9HELO</name>
<feature type="transmembrane region" description="Helical" evidence="1">
    <location>
        <begin position="82"/>
        <end position="98"/>
    </location>
</feature>